<feature type="transmembrane region" description="Helical" evidence="12">
    <location>
        <begin position="98"/>
        <end position="131"/>
    </location>
</feature>
<evidence type="ECO:0000256" key="5">
    <source>
        <dbReference type="ARBA" id="ARBA00022737"/>
    </source>
</evidence>
<evidence type="ECO:0000256" key="12">
    <source>
        <dbReference type="SAM" id="Phobius"/>
    </source>
</evidence>
<keyword evidence="3 12" id="KW-0812">Transmembrane</keyword>
<dbReference type="FunFam" id="4.10.400.10:FF:000065">
    <property type="entry name" value="Transmembrane protease serine 7"/>
    <property type="match status" value="1"/>
</dbReference>
<feature type="chain" id="PRO_5041287278" evidence="13">
    <location>
        <begin position="21"/>
        <end position="210"/>
    </location>
</feature>
<dbReference type="Gene3D" id="4.10.400.10">
    <property type="entry name" value="Low-density Lipoprotein Receptor"/>
    <property type="match status" value="2"/>
</dbReference>
<evidence type="ECO:0000256" key="7">
    <source>
        <dbReference type="ARBA" id="ARBA00023136"/>
    </source>
</evidence>
<feature type="signal peptide" evidence="13">
    <location>
        <begin position="1"/>
        <end position="20"/>
    </location>
</feature>
<keyword evidence="14" id="KW-0449">Lipoprotein</keyword>
<keyword evidence="7 12" id="KW-0472">Membrane</keyword>
<dbReference type="PANTHER" id="PTHR24270">
    <property type="entry name" value="LOW-DENSITY LIPOPROTEIN RECEPTOR-RELATED"/>
    <property type="match status" value="1"/>
</dbReference>
<evidence type="ECO:0000256" key="3">
    <source>
        <dbReference type="ARBA" id="ARBA00022692"/>
    </source>
</evidence>
<feature type="disulfide bond" evidence="10">
    <location>
        <begin position="22"/>
        <end position="34"/>
    </location>
</feature>
<dbReference type="PROSITE" id="PS51257">
    <property type="entry name" value="PROKAR_LIPOPROTEIN"/>
    <property type="match status" value="1"/>
</dbReference>
<evidence type="ECO:0000256" key="6">
    <source>
        <dbReference type="ARBA" id="ARBA00022989"/>
    </source>
</evidence>
<comment type="caution">
    <text evidence="14">The sequence shown here is derived from an EMBL/GenBank/DDBJ whole genome shotgun (WGS) entry which is preliminary data.</text>
</comment>
<evidence type="ECO:0000256" key="11">
    <source>
        <dbReference type="SAM" id="MobiDB-lite"/>
    </source>
</evidence>
<feature type="compositionally biased region" description="Low complexity" evidence="11">
    <location>
        <begin position="189"/>
        <end position="210"/>
    </location>
</feature>
<dbReference type="SMART" id="SM00192">
    <property type="entry name" value="LDLa"/>
    <property type="match status" value="2"/>
</dbReference>
<gene>
    <name evidence="14" type="ORF">GBAR_LOCUS13726</name>
</gene>
<keyword evidence="9" id="KW-0325">Glycoprotein</keyword>
<keyword evidence="8 10" id="KW-1015">Disulfide bond</keyword>
<dbReference type="PROSITE" id="PS50068">
    <property type="entry name" value="LDLRA_2"/>
    <property type="match status" value="2"/>
</dbReference>
<dbReference type="InterPro" id="IPR036055">
    <property type="entry name" value="LDL_receptor-like_sf"/>
</dbReference>
<dbReference type="PRINTS" id="PR00261">
    <property type="entry name" value="LDLRECEPTOR"/>
</dbReference>
<dbReference type="PROSITE" id="PS01209">
    <property type="entry name" value="LDLRA_1"/>
    <property type="match status" value="1"/>
</dbReference>
<keyword evidence="4 13" id="KW-0732">Signal</keyword>
<keyword evidence="14" id="KW-0675">Receptor</keyword>
<dbReference type="GO" id="GO:0005886">
    <property type="term" value="C:plasma membrane"/>
    <property type="evidence" value="ECO:0007669"/>
    <property type="project" value="TreeGrafter"/>
</dbReference>
<evidence type="ECO:0000256" key="4">
    <source>
        <dbReference type="ARBA" id="ARBA00022729"/>
    </source>
</evidence>
<feature type="disulfide bond" evidence="10">
    <location>
        <begin position="41"/>
        <end position="56"/>
    </location>
</feature>
<dbReference type="InterPro" id="IPR002172">
    <property type="entry name" value="LDrepeatLR_classA_rpt"/>
</dbReference>
<feature type="disulfide bond" evidence="10">
    <location>
        <begin position="70"/>
        <end position="88"/>
    </location>
</feature>
<dbReference type="FunFam" id="4.10.400.10:FF:000034">
    <property type="entry name" value="Low-density lipoprotein receptor-related protein 2"/>
    <property type="match status" value="1"/>
</dbReference>
<proteinExistence type="predicted"/>
<evidence type="ECO:0000256" key="9">
    <source>
        <dbReference type="ARBA" id="ARBA00023180"/>
    </source>
</evidence>
<dbReference type="InterPro" id="IPR023415">
    <property type="entry name" value="LDLR_class-A_CS"/>
</dbReference>
<evidence type="ECO:0000256" key="10">
    <source>
        <dbReference type="PROSITE-ProRule" id="PRU00124"/>
    </source>
</evidence>
<comment type="subcellular location">
    <subcellularLocation>
        <location evidence="2">Endomembrane system</location>
    </subcellularLocation>
    <subcellularLocation>
        <location evidence="1">Membrane</location>
        <topology evidence="1">Single-pass membrane protein</topology>
    </subcellularLocation>
</comment>
<dbReference type="CDD" id="cd00112">
    <property type="entry name" value="LDLa"/>
    <property type="match status" value="2"/>
</dbReference>
<dbReference type="SUPFAM" id="SSF57424">
    <property type="entry name" value="LDL receptor-like module"/>
    <property type="match status" value="2"/>
</dbReference>
<dbReference type="GO" id="GO:0016192">
    <property type="term" value="P:vesicle-mediated transport"/>
    <property type="evidence" value="ECO:0007669"/>
    <property type="project" value="UniProtKB-ARBA"/>
</dbReference>
<feature type="disulfide bond" evidence="10">
    <location>
        <begin position="63"/>
        <end position="75"/>
    </location>
</feature>
<evidence type="ECO:0000256" key="1">
    <source>
        <dbReference type="ARBA" id="ARBA00004167"/>
    </source>
</evidence>
<dbReference type="GO" id="GO:0012505">
    <property type="term" value="C:endomembrane system"/>
    <property type="evidence" value="ECO:0007669"/>
    <property type="project" value="UniProtKB-SubCell"/>
</dbReference>
<feature type="disulfide bond" evidence="10">
    <location>
        <begin position="29"/>
        <end position="47"/>
    </location>
</feature>
<reference evidence="14" key="1">
    <citation type="submission" date="2023-03" db="EMBL/GenBank/DDBJ databases">
        <authorList>
            <person name="Steffen K."/>
            <person name="Cardenas P."/>
        </authorList>
    </citation>
    <scope>NUCLEOTIDE SEQUENCE</scope>
</reference>
<dbReference type="EMBL" id="CASHTH010002009">
    <property type="protein sequence ID" value="CAI8023506.1"/>
    <property type="molecule type" value="Genomic_DNA"/>
</dbReference>
<keyword evidence="5" id="KW-0677">Repeat</keyword>
<name>A0AA35S7E5_GEOBA</name>
<evidence type="ECO:0000256" key="8">
    <source>
        <dbReference type="ARBA" id="ARBA00023157"/>
    </source>
</evidence>
<evidence type="ECO:0000256" key="13">
    <source>
        <dbReference type="SAM" id="SignalP"/>
    </source>
</evidence>
<accession>A0AA35S7E5</accession>
<sequence>MGKIICLAFLVIGLAVGCSGYCRSSLYECNNGRCVSRSDRCDGYNDCFDRSDEIGCSTSSSTCYSYQFECNSGQCISSSYECDGTDDCYDGSDEDGCAAAVGLAIGLSVFFFVLFCVVIPIAICVLVYYCVAGPLRQVLSGGSTTIQTVATVPTSRTSVTAVPDGPATTVFIETPAEELKAANPPSVYPKPMQQYPPVVPPKQRVQPPPY</sequence>
<dbReference type="Proteomes" id="UP001174909">
    <property type="component" value="Unassembled WGS sequence"/>
</dbReference>
<evidence type="ECO:0000313" key="15">
    <source>
        <dbReference type="Proteomes" id="UP001174909"/>
    </source>
</evidence>
<dbReference type="Pfam" id="PF00057">
    <property type="entry name" value="Ldl_recept_a"/>
    <property type="match status" value="2"/>
</dbReference>
<feature type="region of interest" description="Disordered" evidence="11">
    <location>
        <begin position="182"/>
        <end position="210"/>
    </location>
</feature>
<keyword evidence="6 12" id="KW-1133">Transmembrane helix</keyword>
<dbReference type="InterPro" id="IPR050685">
    <property type="entry name" value="LDLR"/>
</dbReference>
<protein>
    <submittedName>
        <fullName evidence="14">Low-density lipoprotein receptor-related protein 4</fullName>
    </submittedName>
</protein>
<feature type="disulfide bond" evidence="10">
    <location>
        <begin position="82"/>
        <end position="97"/>
    </location>
</feature>
<dbReference type="AlphaFoldDB" id="A0AA35S7E5"/>
<organism evidence="14 15">
    <name type="scientific">Geodia barretti</name>
    <name type="common">Barrett's horny sponge</name>
    <dbReference type="NCBI Taxonomy" id="519541"/>
    <lineage>
        <taxon>Eukaryota</taxon>
        <taxon>Metazoa</taxon>
        <taxon>Porifera</taxon>
        <taxon>Demospongiae</taxon>
        <taxon>Heteroscleromorpha</taxon>
        <taxon>Tetractinellida</taxon>
        <taxon>Astrophorina</taxon>
        <taxon>Geodiidae</taxon>
        <taxon>Geodia</taxon>
    </lineage>
</organism>
<evidence type="ECO:0000313" key="14">
    <source>
        <dbReference type="EMBL" id="CAI8023506.1"/>
    </source>
</evidence>
<keyword evidence="15" id="KW-1185">Reference proteome</keyword>
<evidence type="ECO:0000256" key="2">
    <source>
        <dbReference type="ARBA" id="ARBA00004308"/>
    </source>
</evidence>